<evidence type="ECO:0000313" key="3">
    <source>
        <dbReference type="Proteomes" id="UP001050975"/>
    </source>
</evidence>
<reference evidence="2" key="1">
    <citation type="submission" date="2019-10" db="EMBL/GenBank/DDBJ databases">
        <title>Draft genome sequece of Microseira wollei NIES-4236.</title>
        <authorList>
            <person name="Yamaguchi H."/>
            <person name="Suzuki S."/>
            <person name="Kawachi M."/>
        </authorList>
    </citation>
    <scope>NUCLEOTIDE SEQUENCE</scope>
    <source>
        <strain evidence="2">NIES-4236</strain>
    </source>
</reference>
<accession>A0AAV3WJZ3</accession>
<proteinExistence type="predicted"/>
<sequence length="249" mass="28238">MAQDAIGKLRTVLRSHQVPFVQLASKPEHLITKSMKFLAQNNDILFQTMHHRDIEETAICISQVFSSFETLAKALKISGNEMYWLALPVCEKAADEEISIIAKERKTKEVVGFIISEDFLTIYPDPPLGIDNKFEAVFCLLSELEENYRSCHPVKAGQVLHIFMLGVQEQYTKRHIATTLVKENLNLAKHHNFEIAITEATAVGSQHIFRKLGFTEEFAIAYKSYKFKGKQIFSSIEKPSSCLLMSSPI</sequence>
<dbReference type="AlphaFoldDB" id="A0AAV3WJZ3"/>
<dbReference type="PANTHER" id="PTHR20905">
    <property type="entry name" value="N-ACETYLTRANSFERASE-RELATED"/>
    <property type="match status" value="1"/>
</dbReference>
<protein>
    <recommendedName>
        <fullName evidence="1">N-acetyltransferase domain-containing protein</fullName>
    </recommendedName>
</protein>
<organism evidence="2 3">
    <name type="scientific">Microseira wollei NIES-4236</name>
    <dbReference type="NCBI Taxonomy" id="2530354"/>
    <lineage>
        <taxon>Bacteria</taxon>
        <taxon>Bacillati</taxon>
        <taxon>Cyanobacteriota</taxon>
        <taxon>Cyanophyceae</taxon>
        <taxon>Oscillatoriophycideae</taxon>
        <taxon>Aerosakkonematales</taxon>
        <taxon>Aerosakkonemataceae</taxon>
        <taxon>Microseira</taxon>
    </lineage>
</organism>
<dbReference type="Pfam" id="PF00583">
    <property type="entry name" value="Acetyltransf_1"/>
    <property type="match status" value="1"/>
</dbReference>
<dbReference type="SUPFAM" id="SSF55729">
    <property type="entry name" value="Acyl-CoA N-acyltransferases (Nat)"/>
    <property type="match status" value="1"/>
</dbReference>
<dbReference type="Gene3D" id="3.40.630.30">
    <property type="match status" value="1"/>
</dbReference>
<dbReference type="PROSITE" id="PS51186">
    <property type="entry name" value="GNAT"/>
    <property type="match status" value="1"/>
</dbReference>
<evidence type="ECO:0000313" key="2">
    <source>
        <dbReference type="EMBL" id="GET40689.1"/>
    </source>
</evidence>
<dbReference type="GO" id="GO:0008080">
    <property type="term" value="F:N-acetyltransferase activity"/>
    <property type="evidence" value="ECO:0007669"/>
    <property type="project" value="TreeGrafter"/>
</dbReference>
<keyword evidence="3" id="KW-1185">Reference proteome</keyword>
<comment type="caution">
    <text evidence="2">The sequence shown here is derived from an EMBL/GenBank/DDBJ whole genome shotgun (WGS) entry which is preliminary data.</text>
</comment>
<dbReference type="PANTHER" id="PTHR20905:SF1">
    <property type="entry name" value="AT07410P-RELATED"/>
    <property type="match status" value="1"/>
</dbReference>
<feature type="domain" description="N-acetyltransferase" evidence="1">
    <location>
        <begin position="98"/>
        <end position="249"/>
    </location>
</feature>
<dbReference type="Proteomes" id="UP001050975">
    <property type="component" value="Unassembled WGS sequence"/>
</dbReference>
<dbReference type="EMBL" id="BLAY01000097">
    <property type="protein sequence ID" value="GET40689.1"/>
    <property type="molecule type" value="Genomic_DNA"/>
</dbReference>
<dbReference type="InterPro" id="IPR016181">
    <property type="entry name" value="Acyl_CoA_acyltransferase"/>
</dbReference>
<dbReference type="InterPro" id="IPR000182">
    <property type="entry name" value="GNAT_dom"/>
</dbReference>
<evidence type="ECO:0000259" key="1">
    <source>
        <dbReference type="PROSITE" id="PS51186"/>
    </source>
</evidence>
<name>A0AAV3WJZ3_9CYAN</name>
<gene>
    <name evidence="2" type="ORF">MiSe_55000</name>
</gene>